<organism evidence="10 11">
    <name type="scientific">Chrysochromulina tobinii</name>
    <dbReference type="NCBI Taxonomy" id="1460289"/>
    <lineage>
        <taxon>Eukaryota</taxon>
        <taxon>Haptista</taxon>
        <taxon>Haptophyta</taxon>
        <taxon>Prymnesiophyceae</taxon>
        <taxon>Prymnesiales</taxon>
        <taxon>Chrysochromulinaceae</taxon>
        <taxon>Chrysochromulina</taxon>
    </lineage>
</organism>
<keyword evidence="5 6" id="KW-0067">ATP-binding</keyword>
<dbReference type="OrthoDB" id="354826at2759"/>
<feature type="compositionally biased region" description="Basic residues" evidence="8">
    <location>
        <begin position="54"/>
        <end position="76"/>
    </location>
</feature>
<keyword evidence="11" id="KW-1185">Reference proteome</keyword>
<feature type="region of interest" description="Disordered" evidence="8">
    <location>
        <begin position="51"/>
        <end position="87"/>
    </location>
</feature>
<dbReference type="InterPro" id="IPR011009">
    <property type="entry name" value="Kinase-like_dom_sf"/>
</dbReference>
<dbReference type="PROSITE" id="PS00107">
    <property type="entry name" value="PROTEIN_KINASE_ATP"/>
    <property type="match status" value="1"/>
</dbReference>
<accession>A0A0M0JSV8</accession>
<evidence type="ECO:0000256" key="3">
    <source>
        <dbReference type="ARBA" id="ARBA00022741"/>
    </source>
</evidence>
<comment type="caution">
    <text evidence="10">The sequence shown here is derived from an EMBL/GenBank/DDBJ whole genome shotgun (WGS) entry which is preliminary data.</text>
</comment>
<dbReference type="GO" id="GO:0004674">
    <property type="term" value="F:protein serine/threonine kinase activity"/>
    <property type="evidence" value="ECO:0007669"/>
    <property type="project" value="UniProtKB-KW"/>
</dbReference>
<keyword evidence="3 6" id="KW-0547">Nucleotide-binding</keyword>
<evidence type="ECO:0000256" key="8">
    <source>
        <dbReference type="SAM" id="MobiDB-lite"/>
    </source>
</evidence>
<evidence type="ECO:0000313" key="11">
    <source>
        <dbReference type="Proteomes" id="UP000037460"/>
    </source>
</evidence>
<dbReference type="SMART" id="SM00220">
    <property type="entry name" value="S_TKc"/>
    <property type="match status" value="1"/>
</dbReference>
<feature type="binding site" evidence="6">
    <location>
        <position position="295"/>
    </location>
    <ligand>
        <name>ATP</name>
        <dbReference type="ChEBI" id="CHEBI:30616"/>
    </ligand>
</feature>
<proteinExistence type="inferred from homology"/>
<evidence type="ECO:0000256" key="4">
    <source>
        <dbReference type="ARBA" id="ARBA00022777"/>
    </source>
</evidence>
<dbReference type="Gene3D" id="1.10.510.10">
    <property type="entry name" value="Transferase(Phosphotransferase) domain 1"/>
    <property type="match status" value="1"/>
</dbReference>
<dbReference type="Pfam" id="PF00069">
    <property type="entry name" value="Pkinase"/>
    <property type="match status" value="1"/>
</dbReference>
<gene>
    <name evidence="10" type="ORF">Ctob_011727</name>
</gene>
<keyword evidence="1 7" id="KW-0723">Serine/threonine-protein kinase</keyword>
<dbReference type="PROSITE" id="PS50011">
    <property type="entry name" value="PROTEIN_KINASE_DOM"/>
    <property type="match status" value="1"/>
</dbReference>
<keyword evidence="4 10" id="KW-0418">Kinase</keyword>
<evidence type="ECO:0000256" key="2">
    <source>
        <dbReference type="ARBA" id="ARBA00022679"/>
    </source>
</evidence>
<dbReference type="SUPFAM" id="SSF56112">
    <property type="entry name" value="Protein kinase-like (PK-like)"/>
    <property type="match status" value="1"/>
</dbReference>
<dbReference type="InterPro" id="IPR017441">
    <property type="entry name" value="Protein_kinase_ATP_BS"/>
</dbReference>
<evidence type="ECO:0000256" key="1">
    <source>
        <dbReference type="ARBA" id="ARBA00022527"/>
    </source>
</evidence>
<dbReference type="PANTHER" id="PTHR24355">
    <property type="entry name" value="G PROTEIN-COUPLED RECEPTOR KINASE/RIBOSOMAL PROTEIN S6 KINASE"/>
    <property type="match status" value="1"/>
</dbReference>
<sequence length="459" mass="51454">MDMLASPSKAPGSKAKDAELAKAMFEGTQQYRKKLKLPEISARGIAIKEEVRCHRSSSHGSQRSRRSSSQLRHRSSSSRSRPPAQIAAPHAARAAFAQAMQESFFAFVQNKIGNYYFCRFVQDVHHVHGHILLLALSYRPSLRKREIAYEVCDTFVDGISKIYSSADPEILLEAYLEKKKAVELIKKGKSNRQSQKAAKVADARKAVEATLTKLAKGTPPDLLDGMVSMLLEDLHIYWPAFKQSKWMDYFGRARQMETLHVAQEDFHQFRILGVGGFGAVHAAVKRDTGMLCAIKRMDKKLIKHNNRYRSCFTEKDCLQQTSSAFVCGMHYAFQTKDEVCLVLDLLQGGTLSYLLSQRKKLSEKVVVCFFTACIVNAYEALHTNGYVYRDMKPANVLIKENGYAVLIDFGLAAKLNTALKGKCGTRGYWPPEMVKVCARARAGTQHETSLPNMTPPCPT</sequence>
<evidence type="ECO:0000256" key="6">
    <source>
        <dbReference type="PROSITE-ProRule" id="PRU10141"/>
    </source>
</evidence>
<evidence type="ECO:0000259" key="9">
    <source>
        <dbReference type="PROSITE" id="PS50011"/>
    </source>
</evidence>
<comment type="similarity">
    <text evidence="7">Belongs to the protein kinase superfamily.</text>
</comment>
<keyword evidence="2" id="KW-0808">Transferase</keyword>
<evidence type="ECO:0000256" key="5">
    <source>
        <dbReference type="ARBA" id="ARBA00022840"/>
    </source>
</evidence>
<dbReference type="GO" id="GO:0005524">
    <property type="term" value="F:ATP binding"/>
    <property type="evidence" value="ECO:0007669"/>
    <property type="project" value="UniProtKB-UniRule"/>
</dbReference>
<protein>
    <submittedName>
        <fullName evidence="10">Rhodopsin kinase-like protein</fullName>
    </submittedName>
</protein>
<dbReference type="EMBL" id="JWZX01002370">
    <property type="protein sequence ID" value="KOO29731.1"/>
    <property type="molecule type" value="Genomic_DNA"/>
</dbReference>
<evidence type="ECO:0000256" key="7">
    <source>
        <dbReference type="RuleBase" id="RU000304"/>
    </source>
</evidence>
<dbReference type="InterPro" id="IPR008271">
    <property type="entry name" value="Ser/Thr_kinase_AS"/>
</dbReference>
<dbReference type="PROSITE" id="PS00108">
    <property type="entry name" value="PROTEIN_KINASE_ST"/>
    <property type="match status" value="1"/>
</dbReference>
<feature type="compositionally biased region" description="Low complexity" evidence="8">
    <location>
        <begin position="77"/>
        <end position="87"/>
    </location>
</feature>
<dbReference type="InterPro" id="IPR000719">
    <property type="entry name" value="Prot_kinase_dom"/>
</dbReference>
<dbReference type="AlphaFoldDB" id="A0A0M0JSV8"/>
<dbReference type="PANTHER" id="PTHR24355:SF18">
    <property type="entry name" value="G PROTEIN-COUPLED RECEPTOR KINASE"/>
    <property type="match status" value="1"/>
</dbReference>
<dbReference type="Gene3D" id="3.30.200.20">
    <property type="entry name" value="Phosphorylase Kinase, domain 1"/>
    <property type="match status" value="1"/>
</dbReference>
<name>A0A0M0JSV8_9EUKA</name>
<evidence type="ECO:0000313" key="10">
    <source>
        <dbReference type="EMBL" id="KOO29731.1"/>
    </source>
</evidence>
<dbReference type="Proteomes" id="UP000037460">
    <property type="component" value="Unassembled WGS sequence"/>
</dbReference>
<reference evidence="11" key="1">
    <citation type="journal article" date="2015" name="PLoS Genet.">
        <title>Genome Sequence and Transcriptome Analyses of Chrysochromulina tobin: Metabolic Tools for Enhanced Algal Fitness in the Prominent Order Prymnesiales (Haptophyceae).</title>
        <authorList>
            <person name="Hovde B.T."/>
            <person name="Deodato C.R."/>
            <person name="Hunsperger H.M."/>
            <person name="Ryken S.A."/>
            <person name="Yost W."/>
            <person name="Jha R.K."/>
            <person name="Patterson J."/>
            <person name="Monnat R.J. Jr."/>
            <person name="Barlow S.B."/>
            <person name="Starkenburg S.R."/>
            <person name="Cattolico R.A."/>
        </authorList>
    </citation>
    <scope>NUCLEOTIDE SEQUENCE</scope>
    <source>
        <strain evidence="11">CCMP291</strain>
    </source>
</reference>
<feature type="domain" description="Protein kinase" evidence="9">
    <location>
        <begin position="266"/>
        <end position="459"/>
    </location>
</feature>